<organism evidence="1">
    <name type="scientific">marine sediment metagenome</name>
    <dbReference type="NCBI Taxonomy" id="412755"/>
    <lineage>
        <taxon>unclassified sequences</taxon>
        <taxon>metagenomes</taxon>
        <taxon>ecological metagenomes</taxon>
    </lineage>
</organism>
<proteinExistence type="predicted"/>
<dbReference type="EMBL" id="LAZR01052264">
    <property type="protein sequence ID" value="KKK83346.1"/>
    <property type="molecule type" value="Genomic_DNA"/>
</dbReference>
<name>A0A0F9BFZ5_9ZZZZ</name>
<dbReference type="AlphaFoldDB" id="A0A0F9BFZ5"/>
<gene>
    <name evidence="1" type="ORF">LCGC14_2794300</name>
</gene>
<reference evidence="1" key="1">
    <citation type="journal article" date="2015" name="Nature">
        <title>Complex archaea that bridge the gap between prokaryotes and eukaryotes.</title>
        <authorList>
            <person name="Spang A."/>
            <person name="Saw J.H."/>
            <person name="Jorgensen S.L."/>
            <person name="Zaremba-Niedzwiedzka K."/>
            <person name="Martijn J."/>
            <person name="Lind A.E."/>
            <person name="van Eijk R."/>
            <person name="Schleper C."/>
            <person name="Guy L."/>
            <person name="Ettema T.J."/>
        </authorList>
    </citation>
    <scope>NUCLEOTIDE SEQUENCE</scope>
</reference>
<comment type="caution">
    <text evidence="1">The sequence shown here is derived from an EMBL/GenBank/DDBJ whole genome shotgun (WGS) entry which is preliminary data.</text>
</comment>
<sequence length="202" mass="23494">MNDSSTVQENNNYPVSENPQIVAAAEMIRARIQANYLVASKNRRNEDASAERIYSLCRNPSFANIALYKYPIRGKIKRDLSIRAAEAFLEVWGNIDITISVTYEDERHRRICAVCTDLQNIVSYTRELTINKTVERTEPGDRTVIEERKNSLQKTVYLVVCTEDELDRKEKASVSKAMQRGFFHLYQRCESCFYLAYQKYDH</sequence>
<accession>A0A0F9BFZ5</accession>
<evidence type="ECO:0000313" key="1">
    <source>
        <dbReference type="EMBL" id="KKK83346.1"/>
    </source>
</evidence>
<protein>
    <submittedName>
        <fullName evidence="1">Uncharacterized protein</fullName>
    </submittedName>
</protein>